<dbReference type="HOGENOM" id="CLU_010543_0_1_1"/>
<keyword evidence="12 16" id="KW-1015">Disulfide bond</keyword>
<feature type="binding site" evidence="14">
    <location>
        <position position="157"/>
    </location>
    <ligand>
        <name>substrate</name>
    </ligand>
</feature>
<evidence type="ECO:0000313" key="19">
    <source>
        <dbReference type="EMBL" id="EFJ26663.1"/>
    </source>
</evidence>
<gene>
    <name evidence="19" type="ORF">SELMODRAFT_231953</name>
</gene>
<evidence type="ECO:0000256" key="14">
    <source>
        <dbReference type="PIRSR" id="PIRSR600823-2"/>
    </source>
</evidence>
<comment type="cofactor">
    <cofactor evidence="15 17">
        <name>Ca(2+)</name>
        <dbReference type="ChEBI" id="CHEBI:29108"/>
    </cofactor>
    <text evidence="15 17">Binds 2 calcium ions per subunit.</text>
</comment>
<comment type="subcellular location">
    <subcellularLocation>
        <location evidence="17">Secreted</location>
    </subcellularLocation>
</comment>
<dbReference type="InterPro" id="IPR002016">
    <property type="entry name" value="Haem_peroxidase"/>
</dbReference>
<evidence type="ECO:0000313" key="20">
    <source>
        <dbReference type="Proteomes" id="UP000001514"/>
    </source>
</evidence>
<dbReference type="PROSITE" id="PS50873">
    <property type="entry name" value="PEROXIDASE_4"/>
    <property type="match status" value="1"/>
</dbReference>
<accession>D8RN62</accession>
<evidence type="ECO:0000256" key="7">
    <source>
        <dbReference type="ARBA" id="ARBA00022723"/>
    </source>
</evidence>
<dbReference type="EC" id="1.11.1.7" evidence="17"/>
<keyword evidence="10 17" id="KW-0560">Oxidoreductase</keyword>
<feature type="binding site" evidence="15">
    <location>
        <position position="68"/>
    </location>
    <ligand>
        <name>Ca(2+)</name>
        <dbReference type="ChEBI" id="CHEBI:29108"/>
        <label>1</label>
    </ligand>
</feature>
<evidence type="ECO:0000256" key="11">
    <source>
        <dbReference type="ARBA" id="ARBA00023004"/>
    </source>
</evidence>
<dbReference type="GO" id="GO:0005576">
    <property type="term" value="C:extracellular region"/>
    <property type="evidence" value="ECO:0007669"/>
    <property type="project" value="UniProtKB-SubCell"/>
</dbReference>
<keyword evidence="8" id="KW-0732">Signal</keyword>
<dbReference type="GO" id="GO:0004601">
    <property type="term" value="F:peroxidase activity"/>
    <property type="evidence" value="ECO:0000318"/>
    <property type="project" value="GO_Central"/>
</dbReference>
<dbReference type="InterPro" id="IPR019793">
    <property type="entry name" value="Peroxidases_heam-ligand_BS"/>
</dbReference>
<dbReference type="CDD" id="cd00693">
    <property type="entry name" value="secretory_peroxidase"/>
    <property type="match status" value="1"/>
</dbReference>
<proteinExistence type="inferred from homology"/>
<feature type="binding site" evidence="15">
    <location>
        <position position="70"/>
    </location>
    <ligand>
        <name>Ca(2+)</name>
        <dbReference type="ChEBI" id="CHEBI:29108"/>
        <label>1</label>
    </ligand>
</feature>
<keyword evidence="17" id="KW-0376">Hydrogen peroxide</keyword>
<keyword evidence="13" id="KW-0325">Glycoprotein</keyword>
<dbReference type="KEGG" id="smo:SELMODRAFT_231953"/>
<keyword evidence="20" id="KW-1185">Reference proteome</keyword>
<evidence type="ECO:0000256" key="13">
    <source>
        <dbReference type="ARBA" id="ARBA00023180"/>
    </source>
</evidence>
<protein>
    <recommendedName>
        <fullName evidence="17">Peroxidase</fullName>
        <ecNumber evidence="17">1.11.1.7</ecNumber>
    </recommendedName>
</protein>
<dbReference type="STRING" id="88036.D8RN62"/>
<evidence type="ECO:0000256" key="1">
    <source>
        <dbReference type="ARBA" id="ARBA00000189"/>
    </source>
</evidence>
<feature type="binding site" evidence="15">
    <location>
        <position position="66"/>
    </location>
    <ligand>
        <name>Ca(2+)</name>
        <dbReference type="ChEBI" id="CHEBI:29108"/>
        <label>1</label>
    </ligand>
</feature>
<evidence type="ECO:0000256" key="3">
    <source>
        <dbReference type="ARBA" id="ARBA00006873"/>
    </source>
</evidence>
<dbReference type="GO" id="GO:0006979">
    <property type="term" value="P:response to oxidative stress"/>
    <property type="evidence" value="ECO:0007669"/>
    <property type="project" value="UniProtKB-UniRule"/>
</dbReference>
<dbReference type="InterPro" id="IPR010255">
    <property type="entry name" value="Haem_peroxidase_sf"/>
</dbReference>
<sequence>MPNYFFFRPPADDPAFAFQGDGLASNYYAHSCPGVEEIARAVLEEAVGRDGRVGASLLLVSISTIGCDGSILLDATPELQSEKAASPNRNSARGFEVIDAIKAAVERECEGVVSCADLLAIAARDSVVLSGGHPWEVLLGRRDSLEPNFKGANTDIPAPNSTLSQLIAAFANKGLSTADMVTLSGSHTIGFSRCSSFTQRLYDHQRSGSPDPDLDPELLRHLQRLCPRGGDANAIAMLDVYSPARFDNSYFANLQLRRGVLSSDQALLSVLSPSSSSENLSEDSLVSVGLVEAYAYDESRFLEAFGEAMVKLGSIALTGDRGEVRRDCRVVNSDEQ</sequence>
<dbReference type="PANTHER" id="PTHR31388:SF264">
    <property type="entry name" value="PEROXIDASE 59"/>
    <property type="match status" value="1"/>
</dbReference>
<evidence type="ECO:0000256" key="17">
    <source>
        <dbReference type="RuleBase" id="RU362060"/>
    </source>
</evidence>
<evidence type="ECO:0000256" key="5">
    <source>
        <dbReference type="ARBA" id="ARBA00022559"/>
    </source>
</evidence>
<feature type="disulfide bond" evidence="16">
    <location>
        <begin position="115"/>
        <end position="328"/>
    </location>
</feature>
<organism evidence="20">
    <name type="scientific">Selaginella moellendorffii</name>
    <name type="common">Spikemoss</name>
    <dbReference type="NCBI Taxonomy" id="88036"/>
    <lineage>
        <taxon>Eukaryota</taxon>
        <taxon>Viridiplantae</taxon>
        <taxon>Streptophyta</taxon>
        <taxon>Embryophyta</taxon>
        <taxon>Tracheophyta</taxon>
        <taxon>Lycopodiopsida</taxon>
        <taxon>Selaginellales</taxon>
        <taxon>Selaginellaceae</taxon>
        <taxon>Selaginella</taxon>
    </lineage>
</organism>
<dbReference type="EMBL" id="GL377584">
    <property type="protein sequence ID" value="EFJ26663.1"/>
    <property type="molecule type" value="Genomic_DNA"/>
</dbReference>
<dbReference type="InterPro" id="IPR000823">
    <property type="entry name" value="Peroxidase_pln"/>
</dbReference>
<comment type="similarity">
    <text evidence="17">Belongs to the peroxidase family. Classical plant (class III) peroxidase subfamily.</text>
</comment>
<dbReference type="Gene3D" id="1.10.420.10">
    <property type="entry name" value="Peroxidase, domain 2"/>
    <property type="match status" value="1"/>
</dbReference>
<dbReference type="eggNOG" id="ENOG502QR5A">
    <property type="taxonomic scope" value="Eukaryota"/>
</dbReference>
<evidence type="ECO:0000256" key="8">
    <source>
        <dbReference type="ARBA" id="ARBA00022729"/>
    </source>
</evidence>
<keyword evidence="5 17" id="KW-0575">Peroxidase</keyword>
<comment type="catalytic activity">
    <reaction evidence="1 17">
        <text>2 a phenolic donor + H2O2 = 2 a phenolic radical donor + 2 H2O</text>
        <dbReference type="Rhea" id="RHEA:56136"/>
        <dbReference type="ChEBI" id="CHEBI:15377"/>
        <dbReference type="ChEBI" id="CHEBI:16240"/>
        <dbReference type="ChEBI" id="CHEBI:139520"/>
        <dbReference type="ChEBI" id="CHEBI:139521"/>
        <dbReference type="EC" id="1.11.1.7"/>
    </reaction>
</comment>
<dbReference type="Gene3D" id="1.10.520.10">
    <property type="match status" value="1"/>
</dbReference>
<evidence type="ECO:0000256" key="10">
    <source>
        <dbReference type="ARBA" id="ARBA00023002"/>
    </source>
</evidence>
<dbReference type="Proteomes" id="UP000001514">
    <property type="component" value="Unassembled WGS sequence"/>
</dbReference>
<keyword evidence="4 17" id="KW-0964">Secreted</keyword>
<dbReference type="GO" id="GO:0020037">
    <property type="term" value="F:heme binding"/>
    <property type="evidence" value="ECO:0007669"/>
    <property type="project" value="UniProtKB-UniRule"/>
</dbReference>
<evidence type="ECO:0000256" key="2">
    <source>
        <dbReference type="ARBA" id="ARBA00002322"/>
    </source>
</evidence>
<feature type="disulfide bond" evidence="16">
    <location>
        <begin position="32"/>
        <end position="109"/>
    </location>
</feature>
<feature type="binding site" evidence="15">
    <location>
        <position position="82"/>
    </location>
    <ligand>
        <name>Ca(2+)</name>
        <dbReference type="ChEBI" id="CHEBI:29108"/>
        <label>1</label>
    </ligand>
</feature>
<keyword evidence="6 17" id="KW-0349">Heme</keyword>
<dbReference type="SUPFAM" id="SSF48113">
    <property type="entry name" value="Heme-dependent peroxidases"/>
    <property type="match status" value="1"/>
</dbReference>
<evidence type="ECO:0000256" key="12">
    <source>
        <dbReference type="ARBA" id="ARBA00023157"/>
    </source>
</evidence>
<feature type="binding site" evidence="15">
    <location>
        <position position="239"/>
    </location>
    <ligand>
        <name>Ca(2+)</name>
        <dbReference type="ChEBI" id="CHEBI:29108"/>
        <label>2</label>
    </ligand>
</feature>
<dbReference type="Gramene" id="EFJ26663">
    <property type="protein sequence ID" value="EFJ26663"/>
    <property type="gene ID" value="SELMODRAFT_231953"/>
</dbReference>
<comment type="function">
    <text evidence="2">Removal of H(2)O(2), oxidation of toxic reductants, biosynthesis and degradation of lignin, suberization, auxin catabolism, response to environmental stresses such as wounding, pathogen attack and oxidative stress. These functions might be dependent on each isozyme/isoform in each plant tissue.</text>
</comment>
<dbReference type="GO" id="GO:0140825">
    <property type="term" value="F:lactoperoxidase activity"/>
    <property type="evidence" value="ECO:0007669"/>
    <property type="project" value="UniProtKB-EC"/>
</dbReference>
<feature type="binding site" evidence="15">
    <location>
        <position position="247"/>
    </location>
    <ligand>
        <name>Ca(2+)</name>
        <dbReference type="ChEBI" id="CHEBI:29108"/>
        <label>2</label>
    </ligand>
</feature>
<dbReference type="GO" id="GO:0046872">
    <property type="term" value="F:metal ion binding"/>
    <property type="evidence" value="ECO:0007669"/>
    <property type="project" value="UniProtKB-UniRule"/>
</dbReference>
<dbReference type="GO" id="GO:0009505">
    <property type="term" value="C:plant-type cell wall"/>
    <property type="evidence" value="ECO:0000318"/>
    <property type="project" value="GO_Central"/>
</dbReference>
<comment type="cofactor">
    <cofactor evidence="15 17">
        <name>heme b</name>
        <dbReference type="ChEBI" id="CHEBI:60344"/>
    </cofactor>
    <text evidence="15 17">Binds 1 heme b (iron(II)-protoporphyrin IX) group per subunit.</text>
</comment>
<evidence type="ECO:0000256" key="15">
    <source>
        <dbReference type="PIRSR" id="PIRSR600823-3"/>
    </source>
</evidence>
<dbReference type="PRINTS" id="PR00461">
    <property type="entry name" value="PLPEROXIDASE"/>
</dbReference>
<keyword evidence="11 15" id="KW-0408">Iron</keyword>
<dbReference type="PRINTS" id="PR00458">
    <property type="entry name" value="PEROXIDASE"/>
</dbReference>
<feature type="binding site" description="axial binding residue" evidence="15">
    <location>
        <position position="187"/>
    </location>
    <ligand>
        <name>heme b</name>
        <dbReference type="ChEBI" id="CHEBI:60344"/>
    </ligand>
    <ligandPart>
        <name>Fe</name>
        <dbReference type="ChEBI" id="CHEBI:18248"/>
    </ligandPart>
</feature>
<evidence type="ECO:0000256" key="6">
    <source>
        <dbReference type="ARBA" id="ARBA00022617"/>
    </source>
</evidence>
<dbReference type="Pfam" id="PF00141">
    <property type="entry name" value="peroxidase"/>
    <property type="match status" value="1"/>
</dbReference>
<feature type="domain" description="Plant heme peroxidase family profile" evidence="18">
    <location>
        <begin position="22"/>
        <end position="332"/>
    </location>
</feature>
<dbReference type="InParanoid" id="D8RN62"/>
<evidence type="ECO:0000256" key="16">
    <source>
        <dbReference type="PIRSR" id="PIRSR600823-5"/>
    </source>
</evidence>
<keyword evidence="7 15" id="KW-0479">Metal-binding</keyword>
<dbReference type="PROSITE" id="PS00435">
    <property type="entry name" value="PEROXIDASE_1"/>
    <property type="match status" value="1"/>
</dbReference>
<feature type="binding site" evidence="15">
    <location>
        <position position="188"/>
    </location>
    <ligand>
        <name>Ca(2+)</name>
        <dbReference type="ChEBI" id="CHEBI:29108"/>
        <label>2</label>
    </ligand>
</feature>
<dbReference type="GO" id="GO:0042744">
    <property type="term" value="P:hydrogen peroxide catabolic process"/>
    <property type="evidence" value="ECO:0007669"/>
    <property type="project" value="UniProtKB-KW"/>
</dbReference>
<reference evidence="19 20" key="1">
    <citation type="journal article" date="2011" name="Science">
        <title>The Selaginella genome identifies genetic changes associated with the evolution of vascular plants.</title>
        <authorList>
            <person name="Banks J.A."/>
            <person name="Nishiyama T."/>
            <person name="Hasebe M."/>
            <person name="Bowman J.L."/>
            <person name="Gribskov M."/>
            <person name="dePamphilis C."/>
            <person name="Albert V.A."/>
            <person name="Aono N."/>
            <person name="Aoyama T."/>
            <person name="Ambrose B.A."/>
            <person name="Ashton N.W."/>
            <person name="Axtell M.J."/>
            <person name="Barker E."/>
            <person name="Barker M.S."/>
            <person name="Bennetzen J.L."/>
            <person name="Bonawitz N.D."/>
            <person name="Chapple C."/>
            <person name="Cheng C."/>
            <person name="Correa L.G."/>
            <person name="Dacre M."/>
            <person name="DeBarry J."/>
            <person name="Dreyer I."/>
            <person name="Elias M."/>
            <person name="Engstrom E.M."/>
            <person name="Estelle M."/>
            <person name="Feng L."/>
            <person name="Finet C."/>
            <person name="Floyd S.K."/>
            <person name="Frommer W.B."/>
            <person name="Fujita T."/>
            <person name="Gramzow L."/>
            <person name="Gutensohn M."/>
            <person name="Harholt J."/>
            <person name="Hattori M."/>
            <person name="Heyl A."/>
            <person name="Hirai T."/>
            <person name="Hiwatashi Y."/>
            <person name="Ishikawa M."/>
            <person name="Iwata M."/>
            <person name="Karol K.G."/>
            <person name="Koehler B."/>
            <person name="Kolukisaoglu U."/>
            <person name="Kubo M."/>
            <person name="Kurata T."/>
            <person name="Lalonde S."/>
            <person name="Li K."/>
            <person name="Li Y."/>
            <person name="Litt A."/>
            <person name="Lyons E."/>
            <person name="Manning G."/>
            <person name="Maruyama T."/>
            <person name="Michael T.P."/>
            <person name="Mikami K."/>
            <person name="Miyazaki S."/>
            <person name="Morinaga S."/>
            <person name="Murata T."/>
            <person name="Mueller-Roeber B."/>
            <person name="Nelson D.R."/>
            <person name="Obara M."/>
            <person name="Oguri Y."/>
            <person name="Olmstead R.G."/>
            <person name="Onodera N."/>
            <person name="Petersen B.L."/>
            <person name="Pils B."/>
            <person name="Prigge M."/>
            <person name="Rensing S.A."/>
            <person name="Riano-Pachon D.M."/>
            <person name="Roberts A.W."/>
            <person name="Sato Y."/>
            <person name="Scheller H.V."/>
            <person name="Schulz B."/>
            <person name="Schulz C."/>
            <person name="Shakirov E.V."/>
            <person name="Shibagaki N."/>
            <person name="Shinohara N."/>
            <person name="Shippen D.E."/>
            <person name="Soerensen I."/>
            <person name="Sotooka R."/>
            <person name="Sugimoto N."/>
            <person name="Sugita M."/>
            <person name="Sumikawa N."/>
            <person name="Tanurdzic M."/>
            <person name="Theissen G."/>
            <person name="Ulvskov P."/>
            <person name="Wakazuki S."/>
            <person name="Weng J.K."/>
            <person name="Willats W.W."/>
            <person name="Wipf D."/>
            <person name="Wolf P.G."/>
            <person name="Yang L."/>
            <person name="Zimmer A.D."/>
            <person name="Zhu Q."/>
            <person name="Mitros T."/>
            <person name="Hellsten U."/>
            <person name="Loque D."/>
            <person name="Otillar R."/>
            <person name="Salamov A."/>
            <person name="Schmutz J."/>
            <person name="Shapiro H."/>
            <person name="Lindquist E."/>
            <person name="Lucas S."/>
            <person name="Rokhsar D."/>
            <person name="Grigoriev I.V."/>
        </authorList>
    </citation>
    <scope>NUCLEOTIDE SEQUENCE [LARGE SCALE GENOMIC DNA]</scope>
</reference>
<feature type="disulfide bond" evidence="16">
    <location>
        <begin position="194"/>
        <end position="226"/>
    </location>
</feature>
<dbReference type="InterPro" id="IPR033905">
    <property type="entry name" value="Secretory_peroxidase"/>
</dbReference>
<dbReference type="PANTHER" id="PTHR31388">
    <property type="entry name" value="PEROXIDASE 72-RELATED"/>
    <property type="match status" value="1"/>
</dbReference>
<dbReference type="FunFam" id="1.10.420.10:FF:000001">
    <property type="entry name" value="Peroxidase"/>
    <property type="match status" value="1"/>
</dbReference>
<name>D8RN62_SELML</name>
<dbReference type="AlphaFoldDB" id="D8RN62"/>
<keyword evidence="9 15" id="KW-0106">Calcium</keyword>
<evidence type="ECO:0000256" key="9">
    <source>
        <dbReference type="ARBA" id="ARBA00022837"/>
    </source>
</evidence>
<comment type="similarity">
    <text evidence="3">Belongs to the peroxidase family. Ascorbate peroxidase subfamily.</text>
</comment>
<evidence type="ECO:0000256" key="4">
    <source>
        <dbReference type="ARBA" id="ARBA00022525"/>
    </source>
</evidence>
<evidence type="ECO:0000259" key="18">
    <source>
        <dbReference type="PROSITE" id="PS50873"/>
    </source>
</evidence>